<evidence type="ECO:0000259" key="4">
    <source>
        <dbReference type="Pfam" id="PF03328"/>
    </source>
</evidence>
<dbReference type="RefSeq" id="WP_080622634.1">
    <property type="nucleotide sequence ID" value="NZ_CAJGAB010000014.1"/>
</dbReference>
<comment type="similarity">
    <text evidence="1">Belongs to the HpcH/HpaI aldolase family.</text>
</comment>
<dbReference type="EMBL" id="CP020442">
    <property type="protein sequence ID" value="ARC38259.1"/>
    <property type="molecule type" value="Genomic_DNA"/>
</dbReference>
<dbReference type="InterPro" id="IPR005000">
    <property type="entry name" value="Aldolase/citrate-lyase_domain"/>
</dbReference>
<keyword evidence="6" id="KW-1185">Reference proteome</keyword>
<dbReference type="Gene3D" id="3.20.20.60">
    <property type="entry name" value="Phosphoenolpyruvate-binding domains"/>
    <property type="match status" value="1"/>
</dbReference>
<evidence type="ECO:0000313" key="5">
    <source>
        <dbReference type="EMBL" id="ARC38259.1"/>
    </source>
</evidence>
<evidence type="ECO:0000256" key="3">
    <source>
        <dbReference type="ARBA" id="ARBA00023239"/>
    </source>
</evidence>
<dbReference type="Proteomes" id="UP000191257">
    <property type="component" value="Chromosome"/>
</dbReference>
<proteinExistence type="inferred from homology"/>
<sequence length="259" mass="27153">MGNWTFAARLRARERLVGYWSQLPVPAVQERAARHGYDYVCFDAQHGFLDYHAVLNGLIGIDAGAALAGSACGGMVRVAANDPALIGQALDAGAQGVIVPLIDTPEQARAAARACRFPPLGTRSYGPMRAGLRSGPRTADMNAEVACIAMIETHEGLANLEAIASVEGIDGLYVGPGDLMLALGGETITDPARAEDFEAALARIREAGAAAGIATGIHTGHGDVARQRLDEGFTFASISSDLNHLDQAARQHLEKARAD</sequence>
<organism evidence="5 6">
    <name type="scientific">Paracoccus yeei</name>
    <dbReference type="NCBI Taxonomy" id="147645"/>
    <lineage>
        <taxon>Bacteria</taxon>
        <taxon>Pseudomonadati</taxon>
        <taxon>Pseudomonadota</taxon>
        <taxon>Alphaproteobacteria</taxon>
        <taxon>Rhodobacterales</taxon>
        <taxon>Paracoccaceae</taxon>
        <taxon>Paracoccus</taxon>
    </lineage>
</organism>
<gene>
    <name evidence="5" type="ORF">A6J80_19515</name>
</gene>
<dbReference type="PANTHER" id="PTHR30502:SF0">
    <property type="entry name" value="PHOSPHOENOLPYRUVATE CARBOXYLASE FAMILY PROTEIN"/>
    <property type="match status" value="1"/>
</dbReference>
<feature type="domain" description="HpcH/HpaI aldolase/citrate lyase" evidence="4">
    <location>
        <begin position="18"/>
        <end position="245"/>
    </location>
</feature>
<dbReference type="InterPro" id="IPR015813">
    <property type="entry name" value="Pyrv/PenolPyrv_kinase-like_dom"/>
</dbReference>
<dbReference type="InterPro" id="IPR040442">
    <property type="entry name" value="Pyrv_kinase-like_dom_sf"/>
</dbReference>
<evidence type="ECO:0000256" key="2">
    <source>
        <dbReference type="ARBA" id="ARBA00022723"/>
    </source>
</evidence>
<dbReference type="STRING" id="147645.A6J80_19515"/>
<dbReference type="GO" id="GO:0016832">
    <property type="term" value="F:aldehyde-lyase activity"/>
    <property type="evidence" value="ECO:0007669"/>
    <property type="project" value="TreeGrafter"/>
</dbReference>
<dbReference type="InterPro" id="IPR050251">
    <property type="entry name" value="HpcH-HpaI_aldolase"/>
</dbReference>
<dbReference type="KEGG" id="pye:A6J80_19515"/>
<dbReference type="PANTHER" id="PTHR30502">
    <property type="entry name" value="2-KETO-3-DEOXY-L-RHAMNONATE ALDOLASE"/>
    <property type="match status" value="1"/>
</dbReference>
<reference evidence="5" key="1">
    <citation type="submission" date="2017-12" db="EMBL/GenBank/DDBJ databases">
        <title>FDA dAtabase for Regulatory Grade micrObial Sequences (FDA-ARGOS): Supporting development and validation of Infectious Disease Dx tests.</title>
        <authorList>
            <person name="Campos J."/>
            <person name="Goldberg B."/>
            <person name="Tallon L."/>
            <person name="Sadzewicz L."/>
            <person name="Sengamalay N."/>
            <person name="Ott S."/>
            <person name="Godinez A."/>
            <person name="Nagaraj S."/>
            <person name="Vyas G."/>
            <person name="Aluvathingal J."/>
            <person name="Nadendla S."/>
            <person name="Geyer C."/>
            <person name="Nandy P."/>
            <person name="Hobson J."/>
            <person name="Sichtig H."/>
        </authorList>
    </citation>
    <scope>NUCLEOTIDE SEQUENCE</scope>
    <source>
        <strain evidence="5">FDAARGOS_252</strain>
    </source>
</reference>
<dbReference type="SUPFAM" id="SSF51621">
    <property type="entry name" value="Phosphoenolpyruvate/pyruvate domain"/>
    <property type="match status" value="1"/>
</dbReference>
<evidence type="ECO:0000256" key="1">
    <source>
        <dbReference type="ARBA" id="ARBA00005568"/>
    </source>
</evidence>
<keyword evidence="2" id="KW-0479">Metal-binding</keyword>
<dbReference type="Pfam" id="PF03328">
    <property type="entry name" value="HpcH_HpaI"/>
    <property type="match status" value="1"/>
</dbReference>
<protein>
    <submittedName>
        <fullName evidence="5">Aldolase</fullName>
    </submittedName>
</protein>
<dbReference type="AlphaFoldDB" id="A0A1V0GX64"/>
<evidence type="ECO:0000313" key="6">
    <source>
        <dbReference type="Proteomes" id="UP000191257"/>
    </source>
</evidence>
<dbReference type="GO" id="GO:0005737">
    <property type="term" value="C:cytoplasm"/>
    <property type="evidence" value="ECO:0007669"/>
    <property type="project" value="TreeGrafter"/>
</dbReference>
<dbReference type="eggNOG" id="COG3836">
    <property type="taxonomic scope" value="Bacteria"/>
</dbReference>
<name>A0A1V0GX64_9RHOB</name>
<keyword evidence="3" id="KW-0456">Lyase</keyword>
<dbReference type="GO" id="GO:0046872">
    <property type="term" value="F:metal ion binding"/>
    <property type="evidence" value="ECO:0007669"/>
    <property type="project" value="UniProtKB-KW"/>
</dbReference>
<accession>A0A1V0GX64</accession>